<evidence type="ECO:0000313" key="2">
    <source>
        <dbReference type="EMBL" id="GGG75157.1"/>
    </source>
</evidence>
<dbReference type="RefSeq" id="WP_188504213.1">
    <property type="nucleotide sequence ID" value="NZ_BMER01000001.1"/>
</dbReference>
<dbReference type="EMBL" id="BMER01000001">
    <property type="protein sequence ID" value="GGG75157.1"/>
    <property type="molecule type" value="Genomic_DNA"/>
</dbReference>
<comment type="caution">
    <text evidence="2">The sequence shown here is derived from an EMBL/GenBank/DDBJ whole genome shotgun (WGS) entry which is preliminary data.</text>
</comment>
<evidence type="ECO:0000259" key="1">
    <source>
        <dbReference type="Pfam" id="PF01261"/>
    </source>
</evidence>
<dbReference type="PANTHER" id="PTHR12110">
    <property type="entry name" value="HYDROXYPYRUVATE ISOMERASE"/>
    <property type="match status" value="1"/>
</dbReference>
<reference evidence="2" key="1">
    <citation type="journal article" date="2014" name="Int. J. Syst. Evol. Microbiol.">
        <title>Complete genome sequence of Corynebacterium casei LMG S-19264T (=DSM 44701T), isolated from a smear-ripened cheese.</title>
        <authorList>
            <consortium name="US DOE Joint Genome Institute (JGI-PGF)"/>
            <person name="Walter F."/>
            <person name="Albersmeier A."/>
            <person name="Kalinowski J."/>
            <person name="Ruckert C."/>
        </authorList>
    </citation>
    <scope>NUCLEOTIDE SEQUENCE</scope>
    <source>
        <strain evidence="2">CGMCC 1.12195</strain>
    </source>
</reference>
<dbReference type="Pfam" id="PF01261">
    <property type="entry name" value="AP_endonuc_2"/>
    <property type="match status" value="1"/>
</dbReference>
<dbReference type="SUPFAM" id="SSF51658">
    <property type="entry name" value="Xylose isomerase-like"/>
    <property type="match status" value="1"/>
</dbReference>
<dbReference type="InterPro" id="IPR036237">
    <property type="entry name" value="Xyl_isomerase-like_sf"/>
</dbReference>
<protein>
    <submittedName>
        <fullName evidence="2">Tagatose 3-epimerase</fullName>
    </submittedName>
</protein>
<dbReference type="AlphaFoldDB" id="A0A917M2J5"/>
<gene>
    <name evidence="2" type="ORF">GCM10007415_03430</name>
</gene>
<feature type="domain" description="Xylose isomerase-like TIM barrel" evidence="1">
    <location>
        <begin position="24"/>
        <end position="279"/>
    </location>
</feature>
<name>A0A917M2J5_9SPHI</name>
<dbReference type="InterPro" id="IPR050312">
    <property type="entry name" value="IolE/XylAMocC-like"/>
</dbReference>
<sequence>MLPIGVNTFLLTSPFTNESIDIIRQFKDWGSDAIEIALEDASHIDPHLIKRALDDNGLRCSSICAAMGPGRDLRGTKEEQQNSIDYITQVLDVMSVLDCPVMVGPLYSTVGRAEQTTEDDYKAQWDIVVKHLKTLASRAGDLGKKLAIEPLNRYETDFINTCEQALKLANAVDHPAVGLLLDTYHMNIEEKDSAAAIRKAGKHLLHVHACGCDRGAPGNDHIDWVGIRDALKEVDYTGSLVIESFTPAVKVIAKAASIWRNFEPSREAIAVQGISFLRSHFGA</sequence>
<dbReference type="PANTHER" id="PTHR12110:SF41">
    <property type="entry name" value="INOSOSE DEHYDRATASE"/>
    <property type="match status" value="1"/>
</dbReference>
<evidence type="ECO:0000313" key="3">
    <source>
        <dbReference type="Proteomes" id="UP000660862"/>
    </source>
</evidence>
<dbReference type="Proteomes" id="UP000660862">
    <property type="component" value="Unassembled WGS sequence"/>
</dbReference>
<dbReference type="InterPro" id="IPR013022">
    <property type="entry name" value="Xyl_isomerase-like_TIM-brl"/>
</dbReference>
<accession>A0A917M2J5</accession>
<dbReference type="Gene3D" id="3.20.20.150">
    <property type="entry name" value="Divalent-metal-dependent TIM barrel enzymes"/>
    <property type="match status" value="1"/>
</dbReference>
<organism evidence="2 3">
    <name type="scientific">Parapedobacter pyrenivorans</name>
    <dbReference type="NCBI Taxonomy" id="1305674"/>
    <lineage>
        <taxon>Bacteria</taxon>
        <taxon>Pseudomonadati</taxon>
        <taxon>Bacteroidota</taxon>
        <taxon>Sphingobacteriia</taxon>
        <taxon>Sphingobacteriales</taxon>
        <taxon>Sphingobacteriaceae</taxon>
        <taxon>Parapedobacter</taxon>
    </lineage>
</organism>
<reference evidence="2" key="2">
    <citation type="submission" date="2020-09" db="EMBL/GenBank/DDBJ databases">
        <authorList>
            <person name="Sun Q."/>
            <person name="Zhou Y."/>
        </authorList>
    </citation>
    <scope>NUCLEOTIDE SEQUENCE</scope>
    <source>
        <strain evidence="2">CGMCC 1.12195</strain>
    </source>
</reference>
<proteinExistence type="predicted"/>
<keyword evidence="3" id="KW-1185">Reference proteome</keyword>